<name>A0AAD8A9H6_DIPPU</name>
<feature type="transmembrane region" description="Helical" evidence="1">
    <location>
        <begin position="62"/>
        <end position="80"/>
    </location>
</feature>
<evidence type="ECO:0000256" key="1">
    <source>
        <dbReference type="SAM" id="Phobius"/>
    </source>
</evidence>
<keyword evidence="1" id="KW-1133">Transmembrane helix</keyword>
<keyword evidence="1" id="KW-0812">Transmembrane</keyword>
<reference evidence="2" key="1">
    <citation type="journal article" date="2023" name="IScience">
        <title>Live-bearing cockroach genome reveals convergent evolutionary mechanisms linked to viviparity in insects and beyond.</title>
        <authorList>
            <person name="Fouks B."/>
            <person name="Harrison M.C."/>
            <person name="Mikhailova A.A."/>
            <person name="Marchal E."/>
            <person name="English S."/>
            <person name="Carruthers M."/>
            <person name="Jennings E.C."/>
            <person name="Chiamaka E.L."/>
            <person name="Frigard R.A."/>
            <person name="Pippel M."/>
            <person name="Attardo G.M."/>
            <person name="Benoit J.B."/>
            <person name="Bornberg-Bauer E."/>
            <person name="Tobe S.S."/>
        </authorList>
    </citation>
    <scope>NUCLEOTIDE SEQUENCE</scope>
    <source>
        <strain evidence="2">Stay&amp;Tobe</strain>
    </source>
</reference>
<proteinExistence type="predicted"/>
<evidence type="ECO:0000313" key="2">
    <source>
        <dbReference type="EMBL" id="KAJ9594918.1"/>
    </source>
</evidence>
<keyword evidence="1" id="KW-0472">Membrane</keyword>
<sequence>PALLGVRKSSSSYSERCDNHYTTEPTNNLSSLNYHFTANSVKSTVRFNIILTPNYTFPLHQSTFFLSLAAVSRIISLLITRTMRNIFNILLHIHRRDNLFLKTS</sequence>
<keyword evidence="3" id="KW-1185">Reference proteome</keyword>
<comment type="caution">
    <text evidence="2">The sequence shown here is derived from an EMBL/GenBank/DDBJ whole genome shotgun (WGS) entry which is preliminary data.</text>
</comment>
<gene>
    <name evidence="2" type="ORF">L9F63_013778</name>
</gene>
<dbReference type="Proteomes" id="UP001233999">
    <property type="component" value="Unassembled WGS sequence"/>
</dbReference>
<evidence type="ECO:0000313" key="3">
    <source>
        <dbReference type="Proteomes" id="UP001233999"/>
    </source>
</evidence>
<dbReference type="EMBL" id="JASPKZ010002704">
    <property type="protein sequence ID" value="KAJ9594918.1"/>
    <property type="molecule type" value="Genomic_DNA"/>
</dbReference>
<reference evidence="2" key="2">
    <citation type="submission" date="2023-05" db="EMBL/GenBank/DDBJ databases">
        <authorList>
            <person name="Fouks B."/>
        </authorList>
    </citation>
    <scope>NUCLEOTIDE SEQUENCE</scope>
    <source>
        <strain evidence="2">Stay&amp;Tobe</strain>
        <tissue evidence="2">Testes</tissue>
    </source>
</reference>
<organism evidence="2 3">
    <name type="scientific">Diploptera punctata</name>
    <name type="common">Pacific beetle cockroach</name>
    <dbReference type="NCBI Taxonomy" id="6984"/>
    <lineage>
        <taxon>Eukaryota</taxon>
        <taxon>Metazoa</taxon>
        <taxon>Ecdysozoa</taxon>
        <taxon>Arthropoda</taxon>
        <taxon>Hexapoda</taxon>
        <taxon>Insecta</taxon>
        <taxon>Pterygota</taxon>
        <taxon>Neoptera</taxon>
        <taxon>Polyneoptera</taxon>
        <taxon>Dictyoptera</taxon>
        <taxon>Blattodea</taxon>
        <taxon>Blaberoidea</taxon>
        <taxon>Blaberidae</taxon>
        <taxon>Diplopterinae</taxon>
        <taxon>Diploptera</taxon>
    </lineage>
</organism>
<feature type="non-terminal residue" evidence="2">
    <location>
        <position position="1"/>
    </location>
</feature>
<dbReference type="AlphaFoldDB" id="A0AAD8A9H6"/>
<accession>A0AAD8A9H6</accession>
<protein>
    <submittedName>
        <fullName evidence="2">Uncharacterized protein</fullName>
    </submittedName>
</protein>
<feature type="non-terminal residue" evidence="2">
    <location>
        <position position="104"/>
    </location>
</feature>